<feature type="non-terminal residue" evidence="2">
    <location>
        <position position="86"/>
    </location>
</feature>
<protein>
    <submittedName>
        <fullName evidence="2">Uncharacterized protein</fullName>
    </submittedName>
</protein>
<proteinExistence type="predicted"/>
<dbReference type="AlphaFoldDB" id="A0AAV7M3P1"/>
<dbReference type="EMBL" id="JANPWB010000014">
    <property type="protein sequence ID" value="KAJ1098021.1"/>
    <property type="molecule type" value="Genomic_DNA"/>
</dbReference>
<evidence type="ECO:0000256" key="1">
    <source>
        <dbReference type="SAM" id="MobiDB-lite"/>
    </source>
</evidence>
<evidence type="ECO:0000313" key="3">
    <source>
        <dbReference type="Proteomes" id="UP001066276"/>
    </source>
</evidence>
<reference evidence="2" key="1">
    <citation type="journal article" date="2022" name="bioRxiv">
        <title>Sequencing and chromosome-scale assembly of the giantPleurodeles waltlgenome.</title>
        <authorList>
            <person name="Brown T."/>
            <person name="Elewa A."/>
            <person name="Iarovenko S."/>
            <person name="Subramanian E."/>
            <person name="Araus A.J."/>
            <person name="Petzold A."/>
            <person name="Susuki M."/>
            <person name="Suzuki K.-i.T."/>
            <person name="Hayashi T."/>
            <person name="Toyoda A."/>
            <person name="Oliveira C."/>
            <person name="Osipova E."/>
            <person name="Leigh N.D."/>
            <person name="Simon A."/>
            <person name="Yun M.H."/>
        </authorList>
    </citation>
    <scope>NUCLEOTIDE SEQUENCE</scope>
    <source>
        <strain evidence="2">20211129_DDA</strain>
        <tissue evidence="2">Liver</tissue>
    </source>
</reference>
<sequence>MREKNSSKDSSHRRTVPPIFTPSPGGLRSRCQSRKRTATALLDANGEIRLASEVARCLASLARREFTASALAVRHVPQHPVTLHKS</sequence>
<name>A0AAV7M3P1_PLEWA</name>
<organism evidence="2 3">
    <name type="scientific">Pleurodeles waltl</name>
    <name type="common">Iberian ribbed newt</name>
    <dbReference type="NCBI Taxonomy" id="8319"/>
    <lineage>
        <taxon>Eukaryota</taxon>
        <taxon>Metazoa</taxon>
        <taxon>Chordata</taxon>
        <taxon>Craniata</taxon>
        <taxon>Vertebrata</taxon>
        <taxon>Euteleostomi</taxon>
        <taxon>Amphibia</taxon>
        <taxon>Batrachia</taxon>
        <taxon>Caudata</taxon>
        <taxon>Salamandroidea</taxon>
        <taxon>Salamandridae</taxon>
        <taxon>Pleurodelinae</taxon>
        <taxon>Pleurodeles</taxon>
    </lineage>
</organism>
<gene>
    <name evidence="2" type="ORF">NDU88_003137</name>
</gene>
<dbReference type="Proteomes" id="UP001066276">
    <property type="component" value="Chromosome 10"/>
</dbReference>
<keyword evidence="3" id="KW-1185">Reference proteome</keyword>
<accession>A0AAV7M3P1</accession>
<feature type="compositionally biased region" description="Basic and acidic residues" evidence="1">
    <location>
        <begin position="1"/>
        <end position="12"/>
    </location>
</feature>
<comment type="caution">
    <text evidence="2">The sequence shown here is derived from an EMBL/GenBank/DDBJ whole genome shotgun (WGS) entry which is preliminary data.</text>
</comment>
<feature type="region of interest" description="Disordered" evidence="1">
    <location>
        <begin position="1"/>
        <end position="31"/>
    </location>
</feature>
<evidence type="ECO:0000313" key="2">
    <source>
        <dbReference type="EMBL" id="KAJ1098021.1"/>
    </source>
</evidence>